<dbReference type="Proteomes" id="UP000640583">
    <property type="component" value="Unassembled WGS sequence"/>
</dbReference>
<sequence length="59" mass="6274">MKTLITISRLYKATAAGRCRLALGGRQVSAVKAGDCVDVIEYLTCGNTTPFDTKGDSHV</sequence>
<dbReference type="AlphaFoldDB" id="A0A8J7LLQ5"/>
<dbReference type="EMBL" id="JADCKQ010000012">
    <property type="protein sequence ID" value="MBI1494919.1"/>
    <property type="molecule type" value="Genomic_DNA"/>
</dbReference>
<reference evidence="1" key="1">
    <citation type="submission" date="2020-10" db="EMBL/GenBank/DDBJ databases">
        <title>Paenihalocynthiibacter styelae gen. nov., sp. nov., isolated from stalked sea squirt Styela clava.</title>
        <authorList>
            <person name="Kim Y.-O."/>
            <person name="Yoon J.-H."/>
        </authorList>
    </citation>
    <scope>NUCLEOTIDE SEQUENCE</scope>
    <source>
        <strain evidence="1">MYP1-1</strain>
    </source>
</reference>
<name>A0A8J7LLQ5_9RHOB</name>
<proteinExistence type="predicted"/>
<accession>A0A8J7LLQ5</accession>
<keyword evidence="2" id="KW-1185">Reference proteome</keyword>
<evidence type="ECO:0000313" key="2">
    <source>
        <dbReference type="Proteomes" id="UP000640583"/>
    </source>
</evidence>
<dbReference type="RefSeq" id="WP_228849649.1">
    <property type="nucleotide sequence ID" value="NZ_JADCKQ010000012.1"/>
</dbReference>
<protein>
    <submittedName>
        <fullName evidence="1">Uncharacterized protein</fullName>
    </submittedName>
</protein>
<comment type="caution">
    <text evidence="1">The sequence shown here is derived from an EMBL/GenBank/DDBJ whole genome shotgun (WGS) entry which is preliminary data.</text>
</comment>
<gene>
    <name evidence="1" type="ORF">H1D41_14840</name>
</gene>
<organism evidence="1 2">
    <name type="scientific">Halocynthiibacter styelae</name>
    <dbReference type="NCBI Taxonomy" id="2761955"/>
    <lineage>
        <taxon>Bacteria</taxon>
        <taxon>Pseudomonadati</taxon>
        <taxon>Pseudomonadota</taxon>
        <taxon>Alphaproteobacteria</taxon>
        <taxon>Rhodobacterales</taxon>
        <taxon>Paracoccaceae</taxon>
        <taxon>Halocynthiibacter</taxon>
    </lineage>
</organism>
<evidence type="ECO:0000313" key="1">
    <source>
        <dbReference type="EMBL" id="MBI1494919.1"/>
    </source>
</evidence>